<feature type="transmembrane region" description="Helical" evidence="1">
    <location>
        <begin position="12"/>
        <end position="35"/>
    </location>
</feature>
<evidence type="ECO:0000313" key="2">
    <source>
        <dbReference type="EMBL" id="KAL0298729.1"/>
    </source>
</evidence>
<keyword evidence="1" id="KW-0812">Transmembrane</keyword>
<organism evidence="2">
    <name type="scientific">Sesamum radiatum</name>
    <name type="common">Black benniseed</name>
    <dbReference type="NCBI Taxonomy" id="300843"/>
    <lineage>
        <taxon>Eukaryota</taxon>
        <taxon>Viridiplantae</taxon>
        <taxon>Streptophyta</taxon>
        <taxon>Embryophyta</taxon>
        <taxon>Tracheophyta</taxon>
        <taxon>Spermatophyta</taxon>
        <taxon>Magnoliopsida</taxon>
        <taxon>eudicotyledons</taxon>
        <taxon>Gunneridae</taxon>
        <taxon>Pentapetalae</taxon>
        <taxon>asterids</taxon>
        <taxon>lamiids</taxon>
        <taxon>Lamiales</taxon>
        <taxon>Pedaliaceae</taxon>
        <taxon>Sesamum</taxon>
    </lineage>
</organism>
<keyword evidence="1" id="KW-1133">Transmembrane helix</keyword>
<gene>
    <name evidence="2" type="ORF">Sradi_6532700</name>
</gene>
<dbReference type="EMBL" id="JACGWJ010000031">
    <property type="protein sequence ID" value="KAL0298729.1"/>
    <property type="molecule type" value="Genomic_DNA"/>
</dbReference>
<proteinExistence type="predicted"/>
<dbReference type="InterPro" id="IPR036691">
    <property type="entry name" value="Endo/exonu/phosph_ase_sf"/>
</dbReference>
<dbReference type="AlphaFoldDB" id="A0AAW2JVS4"/>
<name>A0AAW2JVS4_SESRA</name>
<comment type="caution">
    <text evidence="2">The sequence shown here is derived from an EMBL/GenBank/DDBJ whole genome shotgun (WGS) entry which is preliminary data.</text>
</comment>
<keyword evidence="1" id="KW-0472">Membrane</keyword>
<reference evidence="2" key="1">
    <citation type="submission" date="2020-06" db="EMBL/GenBank/DDBJ databases">
        <authorList>
            <person name="Li T."/>
            <person name="Hu X."/>
            <person name="Zhang T."/>
            <person name="Song X."/>
            <person name="Zhang H."/>
            <person name="Dai N."/>
            <person name="Sheng W."/>
            <person name="Hou X."/>
            <person name="Wei L."/>
        </authorList>
    </citation>
    <scope>NUCLEOTIDE SEQUENCE</scope>
    <source>
        <strain evidence="2">G02</strain>
        <tissue evidence="2">Leaf</tissue>
    </source>
</reference>
<dbReference type="Gene3D" id="3.60.10.10">
    <property type="entry name" value="Endonuclease/exonuclease/phosphatase"/>
    <property type="match status" value="1"/>
</dbReference>
<dbReference type="SUPFAM" id="SSF56219">
    <property type="entry name" value="DNase I-like"/>
    <property type="match status" value="1"/>
</dbReference>
<protein>
    <submittedName>
        <fullName evidence="2">Uncharacterized protein</fullName>
    </submittedName>
</protein>
<reference evidence="2" key="2">
    <citation type="journal article" date="2024" name="Plant">
        <title>Genomic evolution and insights into agronomic trait innovations of Sesamum species.</title>
        <authorList>
            <person name="Miao H."/>
            <person name="Wang L."/>
            <person name="Qu L."/>
            <person name="Liu H."/>
            <person name="Sun Y."/>
            <person name="Le M."/>
            <person name="Wang Q."/>
            <person name="Wei S."/>
            <person name="Zheng Y."/>
            <person name="Lin W."/>
            <person name="Duan Y."/>
            <person name="Cao H."/>
            <person name="Xiong S."/>
            <person name="Wang X."/>
            <person name="Wei L."/>
            <person name="Li C."/>
            <person name="Ma Q."/>
            <person name="Ju M."/>
            <person name="Zhao R."/>
            <person name="Li G."/>
            <person name="Mu C."/>
            <person name="Tian Q."/>
            <person name="Mei H."/>
            <person name="Zhang T."/>
            <person name="Gao T."/>
            <person name="Zhang H."/>
        </authorList>
    </citation>
    <scope>NUCLEOTIDE SEQUENCE</scope>
    <source>
        <strain evidence="2">G02</strain>
    </source>
</reference>
<sequence length="114" mass="13110">MSTMEKKTSLFHCSVIVCTILTSKFIVLMVCRIGASGFYSNPDQNMRSHSWNLLRQLRRKSTLSWMCYGDFNATLLHIEKESLTPTPLAQIREFRKAIEDVGLMDLDYVGPKFT</sequence>
<accession>A0AAW2JVS4</accession>
<evidence type="ECO:0000256" key="1">
    <source>
        <dbReference type="SAM" id="Phobius"/>
    </source>
</evidence>